<proteinExistence type="predicted"/>
<feature type="compositionally biased region" description="Polar residues" evidence="1">
    <location>
        <begin position="21"/>
        <end position="31"/>
    </location>
</feature>
<gene>
    <name evidence="2" type="ORF">BD289DRAFT_122469</name>
</gene>
<dbReference type="EMBL" id="KZ678606">
    <property type="protein sequence ID" value="PSR78449.1"/>
    <property type="molecule type" value="Genomic_DNA"/>
</dbReference>
<evidence type="ECO:0000256" key="1">
    <source>
        <dbReference type="SAM" id="MobiDB-lite"/>
    </source>
</evidence>
<reference evidence="2 3" key="1">
    <citation type="journal article" date="2018" name="Mycol. Prog.">
        <title>Coniella lustricola, a new species from submerged detritus.</title>
        <authorList>
            <person name="Raudabaugh D.B."/>
            <person name="Iturriaga T."/>
            <person name="Carver A."/>
            <person name="Mondo S."/>
            <person name="Pangilinan J."/>
            <person name="Lipzen A."/>
            <person name="He G."/>
            <person name="Amirebrahimi M."/>
            <person name="Grigoriev I.V."/>
            <person name="Miller A.N."/>
        </authorList>
    </citation>
    <scope>NUCLEOTIDE SEQUENCE [LARGE SCALE GENOMIC DNA]</scope>
    <source>
        <strain evidence="2 3">B22-T-1</strain>
    </source>
</reference>
<name>A0A2T2ZWI9_9PEZI</name>
<feature type="region of interest" description="Disordered" evidence="1">
    <location>
        <begin position="1"/>
        <end position="31"/>
    </location>
</feature>
<dbReference type="PANTHER" id="PTHR41390:SF1">
    <property type="entry name" value="NADH-UBIQUINONE OXIDOREDUCTASE 213 KDA SUBUNIT"/>
    <property type="match status" value="1"/>
</dbReference>
<accession>A0A2T2ZWI9</accession>
<evidence type="ECO:0000313" key="2">
    <source>
        <dbReference type="EMBL" id="PSR78449.1"/>
    </source>
</evidence>
<dbReference type="STRING" id="2025994.A0A2T2ZWI9"/>
<sequence length="222" mass="22888">MAAPPPAPGAQPPQSPAPSPRATTTTQERSVGTTNLLADSLRVGAGVGAVGLLFGATAGIVKGTTPILFSLSTGIQWFSLSSAFYGTRYAALARLGPVDQATPSQKLQASAIGGGVSGATVAGILRGPRNILPAALMFSLLGAGGQFAVNKRTGAGDAVPRDEASSWLNFRFSPMKKLTDAEYEHMLSEKLLVLEAEIAIVEDSIAELKAQKLQQEAGTSRL</sequence>
<organism evidence="2 3">
    <name type="scientific">Coniella lustricola</name>
    <dbReference type="NCBI Taxonomy" id="2025994"/>
    <lineage>
        <taxon>Eukaryota</taxon>
        <taxon>Fungi</taxon>
        <taxon>Dikarya</taxon>
        <taxon>Ascomycota</taxon>
        <taxon>Pezizomycotina</taxon>
        <taxon>Sordariomycetes</taxon>
        <taxon>Sordariomycetidae</taxon>
        <taxon>Diaporthales</taxon>
        <taxon>Schizoparmaceae</taxon>
        <taxon>Coniella</taxon>
    </lineage>
</organism>
<dbReference type="Proteomes" id="UP000241462">
    <property type="component" value="Unassembled WGS sequence"/>
</dbReference>
<keyword evidence="3" id="KW-1185">Reference proteome</keyword>
<protein>
    <submittedName>
        <fullName evidence="2">Uncharacterized protein</fullName>
    </submittedName>
</protein>
<feature type="compositionally biased region" description="Pro residues" evidence="1">
    <location>
        <begin position="1"/>
        <end position="19"/>
    </location>
</feature>
<dbReference type="InParanoid" id="A0A2T2ZWI9"/>
<evidence type="ECO:0000313" key="3">
    <source>
        <dbReference type="Proteomes" id="UP000241462"/>
    </source>
</evidence>
<dbReference type="PANTHER" id="PTHR41390">
    <property type="entry name" value="CHROMOSOME 7, WHOLE GENOME SHOTGUN SEQUENCE"/>
    <property type="match status" value="1"/>
</dbReference>
<dbReference type="AlphaFoldDB" id="A0A2T2ZWI9"/>
<dbReference type="OrthoDB" id="5565730at2759"/>